<feature type="domain" description="HTH lacI-type" evidence="5">
    <location>
        <begin position="8"/>
        <end position="65"/>
    </location>
</feature>
<dbReference type="SUPFAM" id="SSF47413">
    <property type="entry name" value="lambda repressor-like DNA-binding domains"/>
    <property type="match status" value="1"/>
</dbReference>
<dbReference type="Gene3D" id="1.10.260.40">
    <property type="entry name" value="lambda repressor-like DNA-binding domains"/>
    <property type="match status" value="1"/>
</dbReference>
<proteinExistence type="predicted"/>
<dbReference type="SUPFAM" id="SSF53822">
    <property type="entry name" value="Periplasmic binding protein-like I"/>
    <property type="match status" value="1"/>
</dbReference>
<evidence type="ECO:0000256" key="4">
    <source>
        <dbReference type="SAM" id="MobiDB-lite"/>
    </source>
</evidence>
<name>A0A917J0D5_9BACT</name>
<accession>A0A917J0D5</accession>
<organism evidence="6 7">
    <name type="scientific">Filimonas zeae</name>
    <dbReference type="NCBI Taxonomy" id="1737353"/>
    <lineage>
        <taxon>Bacteria</taxon>
        <taxon>Pseudomonadati</taxon>
        <taxon>Bacteroidota</taxon>
        <taxon>Chitinophagia</taxon>
        <taxon>Chitinophagales</taxon>
        <taxon>Chitinophagaceae</taxon>
        <taxon>Filimonas</taxon>
    </lineage>
</organism>
<keyword evidence="1" id="KW-0805">Transcription regulation</keyword>
<keyword evidence="3" id="KW-0804">Transcription</keyword>
<evidence type="ECO:0000256" key="3">
    <source>
        <dbReference type="ARBA" id="ARBA00023163"/>
    </source>
</evidence>
<dbReference type="AlphaFoldDB" id="A0A917J0D5"/>
<evidence type="ECO:0000313" key="7">
    <source>
        <dbReference type="Proteomes" id="UP000627292"/>
    </source>
</evidence>
<dbReference type="Gene3D" id="3.40.50.2300">
    <property type="match status" value="2"/>
</dbReference>
<dbReference type="EMBL" id="BMIB01000004">
    <property type="protein sequence ID" value="GGH75919.1"/>
    <property type="molecule type" value="Genomic_DNA"/>
</dbReference>
<dbReference type="PANTHER" id="PTHR30146">
    <property type="entry name" value="LACI-RELATED TRANSCRIPTIONAL REPRESSOR"/>
    <property type="match status" value="1"/>
</dbReference>
<dbReference type="Pfam" id="PF00356">
    <property type="entry name" value="LacI"/>
    <property type="match status" value="1"/>
</dbReference>
<evidence type="ECO:0000259" key="5">
    <source>
        <dbReference type="PROSITE" id="PS50932"/>
    </source>
</evidence>
<dbReference type="SMART" id="SM00354">
    <property type="entry name" value="HTH_LACI"/>
    <property type="match status" value="1"/>
</dbReference>
<dbReference type="Proteomes" id="UP000627292">
    <property type="component" value="Unassembled WGS sequence"/>
</dbReference>
<keyword evidence="7" id="KW-1185">Reference proteome</keyword>
<evidence type="ECO:0000256" key="2">
    <source>
        <dbReference type="ARBA" id="ARBA00023125"/>
    </source>
</evidence>
<dbReference type="InterPro" id="IPR000843">
    <property type="entry name" value="HTH_LacI"/>
</dbReference>
<dbReference type="InterPro" id="IPR010982">
    <property type="entry name" value="Lambda_DNA-bd_dom_sf"/>
</dbReference>
<dbReference type="InterPro" id="IPR028082">
    <property type="entry name" value="Peripla_BP_I"/>
</dbReference>
<dbReference type="CDD" id="cd01392">
    <property type="entry name" value="HTH_LacI"/>
    <property type="match status" value="1"/>
</dbReference>
<dbReference type="GO" id="GO:0003700">
    <property type="term" value="F:DNA-binding transcription factor activity"/>
    <property type="evidence" value="ECO:0007669"/>
    <property type="project" value="TreeGrafter"/>
</dbReference>
<reference evidence="6" key="2">
    <citation type="submission" date="2020-09" db="EMBL/GenBank/DDBJ databases">
        <authorList>
            <person name="Sun Q."/>
            <person name="Zhou Y."/>
        </authorList>
    </citation>
    <scope>NUCLEOTIDE SEQUENCE</scope>
    <source>
        <strain evidence="6">CGMCC 1.15290</strain>
    </source>
</reference>
<dbReference type="PROSITE" id="PS50932">
    <property type="entry name" value="HTH_LACI_2"/>
    <property type="match status" value="1"/>
</dbReference>
<feature type="region of interest" description="Disordered" evidence="4">
    <location>
        <begin position="324"/>
        <end position="349"/>
    </location>
</feature>
<reference evidence="6" key="1">
    <citation type="journal article" date="2014" name="Int. J. Syst. Evol. Microbiol.">
        <title>Complete genome sequence of Corynebacterium casei LMG S-19264T (=DSM 44701T), isolated from a smear-ripened cheese.</title>
        <authorList>
            <consortium name="US DOE Joint Genome Institute (JGI-PGF)"/>
            <person name="Walter F."/>
            <person name="Albersmeier A."/>
            <person name="Kalinowski J."/>
            <person name="Ruckert C."/>
        </authorList>
    </citation>
    <scope>NUCLEOTIDE SEQUENCE</scope>
    <source>
        <strain evidence="6">CGMCC 1.15290</strain>
    </source>
</reference>
<keyword evidence="2" id="KW-0238">DNA-binding</keyword>
<evidence type="ECO:0000313" key="6">
    <source>
        <dbReference type="EMBL" id="GGH75919.1"/>
    </source>
</evidence>
<dbReference type="Pfam" id="PF13377">
    <property type="entry name" value="Peripla_BP_3"/>
    <property type="match status" value="1"/>
</dbReference>
<comment type="caution">
    <text evidence="6">The sequence shown here is derived from an EMBL/GenBank/DDBJ whole genome shotgun (WGS) entry which is preliminary data.</text>
</comment>
<protein>
    <submittedName>
        <fullName evidence="6">LacI family transcriptional regulator</fullName>
    </submittedName>
</protein>
<dbReference type="PANTHER" id="PTHR30146:SF109">
    <property type="entry name" value="HTH-TYPE TRANSCRIPTIONAL REGULATOR GALS"/>
    <property type="match status" value="1"/>
</dbReference>
<sequence length="349" mass="38327">MDALKRKISIKELARITGTSATTVSFVMNGKAEEMRISKSVADKILKASKQHGYSPNPLAVSLRTGHSNIIMVLVESVSGNFFATLAKVVEAEAEQYGYKVMYGSTDNNLPKTRDMMKLLRQMNIEGYIVTPVAGMQEDIQLLQAQGKSVVMVDSYLDKVEAPHVLVDNFEGVVKGMAHLAEAGYSNIGFVTSDLALVQMAEREKAYKKGLQSHKLPFDKKNVLKIPYGISREELVHTIASYLETHKGLDALFFATNYLGIAGLEAIGKQKIKVPKEVAMICFDDHEAFHTYPGGITVIEQPIEEIARTSVELLMQQLGKKSAAASGNTGNQKLPPRLIVRGSTKKPVR</sequence>
<dbReference type="InterPro" id="IPR046335">
    <property type="entry name" value="LacI/GalR-like_sensor"/>
</dbReference>
<dbReference type="GO" id="GO:0000976">
    <property type="term" value="F:transcription cis-regulatory region binding"/>
    <property type="evidence" value="ECO:0007669"/>
    <property type="project" value="TreeGrafter"/>
</dbReference>
<gene>
    <name evidence="6" type="ORF">GCM10011379_39990</name>
</gene>
<evidence type="ECO:0000256" key="1">
    <source>
        <dbReference type="ARBA" id="ARBA00023015"/>
    </source>
</evidence>